<dbReference type="SUPFAM" id="SSF53822">
    <property type="entry name" value="Periplasmic binding protein-like I"/>
    <property type="match status" value="1"/>
</dbReference>
<reference evidence="5 6" key="1">
    <citation type="submission" date="2021-11" db="EMBL/GenBank/DDBJ databases">
        <title>Draft genome sequence of Paenibacillus profundus YoMME, a new Gram-positive bacteria with exoelectrogenic properties.</title>
        <authorList>
            <person name="Hubenova Y."/>
            <person name="Hubenova E."/>
            <person name="Manasiev Y."/>
            <person name="Peykov S."/>
            <person name="Mitov M."/>
        </authorList>
    </citation>
    <scope>NUCLEOTIDE SEQUENCE [LARGE SCALE GENOMIC DNA]</scope>
    <source>
        <strain evidence="5 6">YoMME</strain>
    </source>
</reference>
<keyword evidence="3" id="KW-0732">Signal</keyword>
<evidence type="ECO:0000256" key="1">
    <source>
        <dbReference type="ARBA" id="ARBA00004196"/>
    </source>
</evidence>
<organism evidence="5 6">
    <name type="scientific">Paenibacillus profundus</name>
    <dbReference type="NCBI Taxonomy" id="1173085"/>
    <lineage>
        <taxon>Bacteria</taxon>
        <taxon>Bacillati</taxon>
        <taxon>Bacillota</taxon>
        <taxon>Bacilli</taxon>
        <taxon>Bacillales</taxon>
        <taxon>Paenibacillaceae</taxon>
        <taxon>Paenibacillus</taxon>
    </lineage>
</organism>
<dbReference type="PANTHER" id="PTHR46847:SF1">
    <property type="entry name" value="D-ALLOSE-BINDING PERIPLASMIC PROTEIN-RELATED"/>
    <property type="match status" value="1"/>
</dbReference>
<evidence type="ECO:0000313" key="6">
    <source>
        <dbReference type="Proteomes" id="UP001199916"/>
    </source>
</evidence>
<evidence type="ECO:0000259" key="4">
    <source>
        <dbReference type="Pfam" id="PF13407"/>
    </source>
</evidence>
<dbReference type="InterPro" id="IPR025997">
    <property type="entry name" value="SBP_2_dom"/>
</dbReference>
<comment type="caution">
    <text evidence="5">The sequence shown here is derived from an EMBL/GenBank/DDBJ whole genome shotgun (WGS) entry which is preliminary data.</text>
</comment>
<dbReference type="PANTHER" id="PTHR46847">
    <property type="entry name" value="D-ALLOSE-BINDING PERIPLASMIC PROTEIN-RELATED"/>
    <property type="match status" value="1"/>
</dbReference>
<dbReference type="Proteomes" id="UP001199916">
    <property type="component" value="Unassembled WGS sequence"/>
</dbReference>
<feature type="domain" description="Periplasmic binding protein" evidence="4">
    <location>
        <begin position="51"/>
        <end position="306"/>
    </location>
</feature>
<keyword evidence="6" id="KW-1185">Reference proteome</keyword>
<dbReference type="CDD" id="cd20006">
    <property type="entry name" value="PBP1_ABC_sugar_binding-like"/>
    <property type="match status" value="1"/>
</dbReference>
<dbReference type="EMBL" id="JAJNBZ010000022">
    <property type="protein sequence ID" value="MCE5171967.1"/>
    <property type="molecule type" value="Genomic_DNA"/>
</dbReference>
<name>A0ABS8YNS6_9BACL</name>
<comment type="subcellular location">
    <subcellularLocation>
        <location evidence="1">Cell envelope</location>
    </subcellularLocation>
</comment>
<dbReference type="InterPro" id="IPR028082">
    <property type="entry name" value="Peripla_BP_I"/>
</dbReference>
<dbReference type="Gene3D" id="3.40.50.2300">
    <property type="match status" value="2"/>
</dbReference>
<proteinExistence type="inferred from homology"/>
<evidence type="ECO:0000313" key="5">
    <source>
        <dbReference type="EMBL" id="MCE5171967.1"/>
    </source>
</evidence>
<gene>
    <name evidence="5" type="ORF">LQV63_22045</name>
</gene>
<dbReference type="Pfam" id="PF13407">
    <property type="entry name" value="Peripla_BP_4"/>
    <property type="match status" value="1"/>
</dbReference>
<protein>
    <submittedName>
        <fullName evidence="5">Substrate-binding domain-containing protein</fullName>
    </submittedName>
</protein>
<dbReference type="RefSeq" id="WP_233698285.1">
    <property type="nucleotide sequence ID" value="NZ_JAJNBZ010000022.1"/>
</dbReference>
<comment type="similarity">
    <text evidence="2">Belongs to the bacterial solute-binding protein 2 family.</text>
</comment>
<evidence type="ECO:0000256" key="3">
    <source>
        <dbReference type="ARBA" id="ARBA00022729"/>
    </source>
</evidence>
<evidence type="ECO:0000256" key="2">
    <source>
        <dbReference type="ARBA" id="ARBA00007639"/>
    </source>
</evidence>
<sequence length="338" mass="37015">MLSSYAGQGRGLKVKLLRAIVLLLIIMPLALNTACSGNGIIEISEPEQRNFALVVKMLNDDYWNTVRMGAEAAAKEFNVKITFLAPEHEKDVQQQVEYTEQALKLGVDALILAASDYMALGQVVDQASYYNIPVISIDSEVGSTKVQSYIGTNSYQMGRTAGQELVKLMNGRGKVGVMSFIQGAHNAEQREEGLMDLFSRYDGIEVAEKAYCYSDPDLAYELTLRMLAKHPDLEGIVALNSISSLGVARAVKDADAGRAIRVVTIDSTPELMGYLQDEVIGAAVVQNPFAMGYLGVKYAADALQGSDIPERVETDVKVIGLNNMFWPENQKLLFPFVK</sequence>
<accession>A0ABS8YNS6</accession>